<organism evidence="2 3">
    <name type="scientific">Halobacillus halophilus (strain ATCC 35676 / DSM 2266 / JCM 20832 / KCTC 3685 / LMG 17431 / NBRC 102448 / NCIMB 2269)</name>
    <name type="common">Sporosarcina halophila</name>
    <dbReference type="NCBI Taxonomy" id="866895"/>
    <lineage>
        <taxon>Bacteria</taxon>
        <taxon>Bacillati</taxon>
        <taxon>Bacillota</taxon>
        <taxon>Bacilli</taxon>
        <taxon>Bacillales</taxon>
        <taxon>Bacillaceae</taxon>
        <taxon>Halobacillus</taxon>
    </lineage>
</organism>
<feature type="transmembrane region" description="Helical" evidence="1">
    <location>
        <begin position="13"/>
        <end position="34"/>
    </location>
</feature>
<reference evidence="2 3" key="1">
    <citation type="journal article" date="2013" name="Environ. Microbiol.">
        <title>Chloride and organic osmolytes: a hybrid strategy to cope with elevated salinities by the moderately halophilic, chloride-dependent bacterium Halobacillus halophilus.</title>
        <authorList>
            <person name="Saum S.H."/>
            <person name="Pfeiffer F."/>
            <person name="Palm P."/>
            <person name="Rampp M."/>
            <person name="Schuster S.C."/>
            <person name="Muller V."/>
            <person name="Oesterhelt D."/>
        </authorList>
    </citation>
    <scope>NUCLEOTIDE SEQUENCE [LARGE SCALE GENOMIC DNA]</scope>
    <source>
        <strain evidence="3">ATCC 35676 / DSM 2266 / JCM 20832 / KCTC 3685 / LMG 17431 / NBRC 102448 / NCIMB 2269</strain>
    </source>
</reference>
<dbReference type="AlphaFoldDB" id="I0JRI0"/>
<proteinExistence type="predicted"/>
<evidence type="ECO:0000256" key="1">
    <source>
        <dbReference type="SAM" id="Phobius"/>
    </source>
</evidence>
<name>I0JRI0_HALH3</name>
<accession>I0JRI0</accession>
<keyword evidence="1" id="KW-1133">Transmembrane helix</keyword>
<dbReference type="HOGENOM" id="CLU_3136311_0_0_9"/>
<evidence type="ECO:0000313" key="2">
    <source>
        <dbReference type="EMBL" id="CCG46751.1"/>
    </source>
</evidence>
<keyword evidence="1" id="KW-0472">Membrane</keyword>
<evidence type="ECO:0000313" key="3">
    <source>
        <dbReference type="Proteomes" id="UP000007397"/>
    </source>
</evidence>
<keyword evidence="1" id="KW-0812">Transmembrane</keyword>
<keyword evidence="3" id="KW-1185">Reference proteome</keyword>
<sequence length="49" mass="5505">MIDHFCLSNPYKLSGFICMTPAILLSFLPPLSSLATPHHRHKYKGSYGI</sequence>
<dbReference type="KEGG" id="hhd:HBHAL_4411"/>
<dbReference type="Proteomes" id="UP000007397">
    <property type="component" value="Chromosome"/>
</dbReference>
<gene>
    <name evidence="2" type="ordered locus">HBHAL_4411</name>
</gene>
<protein>
    <submittedName>
        <fullName evidence="2">Uncharacterized protein</fullName>
    </submittedName>
</protein>
<dbReference type="EMBL" id="HE717023">
    <property type="protein sequence ID" value="CCG46751.1"/>
    <property type="molecule type" value="Genomic_DNA"/>
</dbReference>